<comment type="subcellular location">
    <subcellularLocation>
        <location evidence="1">Mitochondrion</location>
    </subcellularLocation>
</comment>
<protein>
    <recommendedName>
        <fullName evidence="1">Ubiquinone biosynthesis protein</fullName>
    </recommendedName>
</protein>
<dbReference type="GO" id="GO:0005743">
    <property type="term" value="C:mitochondrial inner membrane"/>
    <property type="evidence" value="ECO:0007669"/>
    <property type="project" value="TreeGrafter"/>
</dbReference>
<name>A0A8B7TBB8_HIPAR</name>
<dbReference type="GeneID" id="109395634"/>
<reference evidence="4" key="1">
    <citation type="submission" date="2025-08" db="UniProtKB">
        <authorList>
            <consortium name="RefSeq"/>
        </authorList>
    </citation>
    <scope>IDENTIFICATION</scope>
    <source>
        <tissue evidence="4">Muscle</tissue>
    </source>
</reference>
<dbReference type="PANTHER" id="PTHR21427">
    <property type="entry name" value="UBIQUINONE BIOSYNTHESIS PROTEIN COQ9, MITOCHONDRIAL"/>
    <property type="match status" value="1"/>
</dbReference>
<dbReference type="PANTHER" id="PTHR21427:SF19">
    <property type="entry name" value="UBIQUINONE BIOSYNTHESIS PROTEIN COQ9, MITOCHONDRIAL"/>
    <property type="match status" value="1"/>
</dbReference>
<organism evidence="3 4">
    <name type="scientific">Hipposideros armiger</name>
    <name type="common">Great Himalayan leaf-nosed bat</name>
    <dbReference type="NCBI Taxonomy" id="186990"/>
    <lineage>
        <taxon>Eukaryota</taxon>
        <taxon>Metazoa</taxon>
        <taxon>Chordata</taxon>
        <taxon>Craniata</taxon>
        <taxon>Vertebrata</taxon>
        <taxon>Euteleostomi</taxon>
        <taxon>Mammalia</taxon>
        <taxon>Eutheria</taxon>
        <taxon>Laurasiatheria</taxon>
        <taxon>Chiroptera</taxon>
        <taxon>Yinpterochiroptera</taxon>
        <taxon>Rhinolophoidea</taxon>
        <taxon>Hipposideridae</taxon>
        <taxon>Hipposideros</taxon>
    </lineage>
</organism>
<dbReference type="InterPro" id="IPR012762">
    <property type="entry name" value="Ubiq_biosynth_COQ9"/>
</dbReference>
<evidence type="ECO:0000256" key="1">
    <source>
        <dbReference type="RuleBase" id="RU366063"/>
    </source>
</evidence>
<comment type="similarity">
    <text evidence="1">Belongs to the COQ9 family.</text>
</comment>
<comment type="function">
    <text evidence="1">Membrane-associated protein that warps the membrane surface to access and bind aromatic isoprenes with high specificity, including ubiquinone (CoQ) isoprene intermediates and presents them directly to Coq7, therefore facilitating the Coq7-mediated hydroxylase step. Participates in the biosynthesis of coenzyme Q, also named ubiquinone, an essential lipid-soluble electron transporter for aerobic cellular respiration.</text>
</comment>
<dbReference type="RefSeq" id="XP_019522369.1">
    <property type="nucleotide sequence ID" value="XM_019666824.1"/>
</dbReference>
<dbReference type="KEGG" id="hai:109395634"/>
<dbReference type="GO" id="GO:0006744">
    <property type="term" value="P:ubiquinone biosynthetic process"/>
    <property type="evidence" value="ECO:0007669"/>
    <property type="project" value="UniProtKB-UniRule"/>
</dbReference>
<keyword evidence="4" id="KW-0830">Ubiquinone</keyword>
<comment type="pathway">
    <text evidence="1">Cofactor biosynthesis; ubiquinone biosynthesis.</text>
</comment>
<keyword evidence="1" id="KW-0496">Mitochondrion</keyword>
<evidence type="ECO:0000313" key="4">
    <source>
        <dbReference type="RefSeq" id="XP_019522369.1"/>
    </source>
</evidence>
<dbReference type="Pfam" id="PF21392">
    <property type="entry name" value="COQ9_N"/>
    <property type="match status" value="1"/>
</dbReference>
<feature type="domain" description="Ubiquinone biosynthesis protein COQ9 HTH" evidence="2">
    <location>
        <begin position="54"/>
        <end position="84"/>
    </location>
</feature>
<evidence type="ECO:0000313" key="3">
    <source>
        <dbReference type="Proteomes" id="UP000694851"/>
    </source>
</evidence>
<dbReference type="OrthoDB" id="619536at2759"/>
<keyword evidence="1" id="KW-0831">Ubiquinone biosynthesis</keyword>
<dbReference type="CTD" id="57017"/>
<dbReference type="InterPro" id="IPR048674">
    <property type="entry name" value="COQ9_HTH"/>
</dbReference>
<dbReference type="AlphaFoldDB" id="A0A8B7TBB8"/>
<keyword evidence="3" id="KW-1185">Reference proteome</keyword>
<dbReference type="UniPathway" id="UPA00232"/>
<dbReference type="GO" id="GO:0008289">
    <property type="term" value="F:lipid binding"/>
    <property type="evidence" value="ECO:0007669"/>
    <property type="project" value="UniProtKB-UniRule"/>
</dbReference>
<gene>
    <name evidence="4" type="primary">COQ9</name>
</gene>
<dbReference type="Proteomes" id="UP000694851">
    <property type="component" value="Unplaced"/>
</dbReference>
<evidence type="ECO:0000259" key="2">
    <source>
        <dbReference type="Pfam" id="PF21392"/>
    </source>
</evidence>
<keyword evidence="1" id="KW-0446">Lipid-binding</keyword>
<accession>A0A8B7TBB8</accession>
<proteinExistence type="inferred from homology"/>
<sequence>MAAAVSGAFGRAGWRFLQLRCLPGVLVSVPMSPSDLGLRYTDQGGEEEEDHESEEQLQRRILTAALEFVPAHGWTAEAIAEGAQSLGLSSAAASMFGNDGSELILHFVTQCNAQLTRVLEEEQKLVQLGQAEKRKTDQFLRDAVETRLRMLIPYIEHWPRVQSPCAGSRATVYSHL</sequence>
<dbReference type="Gene3D" id="1.10.357.10">
    <property type="entry name" value="Tetracycline Repressor, domain 2"/>
    <property type="match status" value="1"/>
</dbReference>